<dbReference type="Gene3D" id="3.30.565.10">
    <property type="entry name" value="Histidine kinase-like ATPase, C-terminal domain"/>
    <property type="match status" value="1"/>
</dbReference>
<feature type="transmembrane region" description="Helical" evidence="9">
    <location>
        <begin position="26"/>
        <end position="50"/>
    </location>
</feature>
<evidence type="ECO:0000256" key="8">
    <source>
        <dbReference type="ARBA" id="ARBA00023012"/>
    </source>
</evidence>
<dbReference type="InterPro" id="IPR025828">
    <property type="entry name" value="Put_sensor_dom"/>
</dbReference>
<evidence type="ECO:0000256" key="2">
    <source>
        <dbReference type="ARBA" id="ARBA00012438"/>
    </source>
</evidence>
<evidence type="ECO:0000256" key="6">
    <source>
        <dbReference type="ARBA" id="ARBA00022777"/>
    </source>
</evidence>
<keyword evidence="7" id="KW-0067">ATP-binding</keyword>
<keyword evidence="3" id="KW-0597">Phosphoprotein</keyword>
<keyword evidence="5" id="KW-0547">Nucleotide-binding</keyword>
<proteinExistence type="predicted"/>
<dbReference type="InterPro" id="IPR050482">
    <property type="entry name" value="Sensor_HK_TwoCompSys"/>
</dbReference>
<dbReference type="EMBL" id="LQZG01000001">
    <property type="protein sequence ID" value="OAB88775.1"/>
    <property type="molecule type" value="Genomic_DNA"/>
</dbReference>
<keyword evidence="9" id="KW-0812">Transmembrane</keyword>
<dbReference type="RefSeq" id="WP_068271257.1">
    <property type="nucleotide sequence ID" value="NZ_LQZG01000001.1"/>
</dbReference>
<feature type="transmembrane region" description="Helical" evidence="9">
    <location>
        <begin position="121"/>
        <end position="151"/>
    </location>
</feature>
<evidence type="ECO:0000313" key="12">
    <source>
        <dbReference type="Proteomes" id="UP000076976"/>
    </source>
</evidence>
<keyword evidence="4" id="KW-0808">Transferase</keyword>
<evidence type="ECO:0000256" key="1">
    <source>
        <dbReference type="ARBA" id="ARBA00000085"/>
    </source>
</evidence>
<dbReference type="GO" id="GO:0046983">
    <property type="term" value="F:protein dimerization activity"/>
    <property type="evidence" value="ECO:0007669"/>
    <property type="project" value="InterPro"/>
</dbReference>
<dbReference type="GO" id="GO:0000155">
    <property type="term" value="F:phosphorelay sensor kinase activity"/>
    <property type="evidence" value="ECO:0007669"/>
    <property type="project" value="InterPro"/>
</dbReference>
<dbReference type="InterPro" id="IPR036890">
    <property type="entry name" value="HATPase_C_sf"/>
</dbReference>
<sequence length="434" mass="45618">MTSTAVAAPTHPPGLARTWVRGWGSLALLLTDMLTGAVAIVLSSVLLASIVSLPGAFVTLPLAVGTLLLGGWLGRAERHRVGALTGATIDPPTVRTDQPLWRRLVLDPADWRAAAYWALHALWGTFIGAVTLAVLAQALLLALLPLIRLGVDVETVRIFWGIPIGDGSGPWVGTAVGVVVLLLLPLAARALAAVDVNLARWLLGADRRREVEQLSARVDTLTESRRETVDSVEAERRRIERDLHDGPQQRLVSIAMSLGMARDALERDPATARELVDEAHASAKEAIVEMRQVARGIVPPILADRGLDAALSALADRSPLPVSVTVRGVGRVDPTLEAIAYFVVSEALTNVAKHAAATSATVDVSRATAADGEVLALTVSDDGRGDADPSRGTGLAGLQQRVAAVDGQLYVTSPAGGPTTLHAVLPLRPGRSQS</sequence>
<dbReference type="Pfam" id="PF02518">
    <property type="entry name" value="HATPase_c"/>
    <property type="match status" value="1"/>
</dbReference>
<dbReference type="PANTHER" id="PTHR24421:SF10">
    <property type="entry name" value="NITRATE_NITRITE SENSOR PROTEIN NARQ"/>
    <property type="match status" value="1"/>
</dbReference>
<dbReference type="InterPro" id="IPR011712">
    <property type="entry name" value="Sig_transdc_His_kin_sub3_dim/P"/>
</dbReference>
<feature type="transmembrane region" description="Helical" evidence="9">
    <location>
        <begin position="171"/>
        <end position="192"/>
    </location>
</feature>
<dbReference type="Proteomes" id="UP000076976">
    <property type="component" value="Unassembled WGS sequence"/>
</dbReference>
<dbReference type="EC" id="2.7.13.3" evidence="2"/>
<feature type="domain" description="Histidine kinase/HSP90-like ATPase" evidence="10">
    <location>
        <begin position="335"/>
        <end position="429"/>
    </location>
</feature>
<feature type="transmembrane region" description="Helical" evidence="9">
    <location>
        <begin position="56"/>
        <end position="74"/>
    </location>
</feature>
<evidence type="ECO:0000259" key="10">
    <source>
        <dbReference type="SMART" id="SM00387"/>
    </source>
</evidence>
<keyword evidence="9" id="KW-0472">Membrane</keyword>
<evidence type="ECO:0000256" key="3">
    <source>
        <dbReference type="ARBA" id="ARBA00022553"/>
    </source>
</evidence>
<keyword evidence="6" id="KW-0418">Kinase</keyword>
<comment type="caution">
    <text evidence="11">The sequence shown here is derived from an EMBL/GenBank/DDBJ whole genome shotgun (WGS) entry which is preliminary data.</text>
</comment>
<evidence type="ECO:0000313" key="11">
    <source>
        <dbReference type="EMBL" id="OAB88775.1"/>
    </source>
</evidence>
<gene>
    <name evidence="11" type="ORF">AWH69_03045</name>
</gene>
<dbReference type="STRING" id="262209.AWH69_03045"/>
<dbReference type="CDD" id="cd16917">
    <property type="entry name" value="HATPase_UhpB-NarQ-NarX-like"/>
    <property type="match status" value="1"/>
</dbReference>
<evidence type="ECO:0000256" key="9">
    <source>
        <dbReference type="SAM" id="Phobius"/>
    </source>
</evidence>
<keyword evidence="8" id="KW-0902">Two-component regulatory system</keyword>
<keyword evidence="12" id="KW-1185">Reference proteome</keyword>
<reference evidence="11 12" key="1">
    <citation type="submission" date="2016-01" db="EMBL/GenBank/DDBJ databases">
        <title>Janibacter melonis strain CD11_4 genome sequencing and assembly.</title>
        <authorList>
            <person name="Nair G.R."/>
            <person name="Kaur G."/>
            <person name="Chander A.M."/>
            <person name="Mayilraj S."/>
        </authorList>
    </citation>
    <scope>NUCLEOTIDE SEQUENCE [LARGE SCALE GENOMIC DNA]</scope>
    <source>
        <strain evidence="11 12">CD11-4</strain>
    </source>
</reference>
<dbReference type="AlphaFoldDB" id="A0A176QG34"/>
<keyword evidence="9" id="KW-1133">Transmembrane helix</keyword>
<dbReference type="SMART" id="SM00387">
    <property type="entry name" value="HATPase_c"/>
    <property type="match status" value="1"/>
</dbReference>
<organism evidence="11 12">
    <name type="scientific">Janibacter melonis</name>
    <dbReference type="NCBI Taxonomy" id="262209"/>
    <lineage>
        <taxon>Bacteria</taxon>
        <taxon>Bacillati</taxon>
        <taxon>Actinomycetota</taxon>
        <taxon>Actinomycetes</taxon>
        <taxon>Micrococcales</taxon>
        <taxon>Intrasporangiaceae</taxon>
        <taxon>Janibacter</taxon>
    </lineage>
</organism>
<name>A0A176QG34_9MICO</name>
<dbReference type="InterPro" id="IPR003594">
    <property type="entry name" value="HATPase_dom"/>
</dbReference>
<dbReference type="Pfam" id="PF07730">
    <property type="entry name" value="HisKA_3"/>
    <property type="match status" value="1"/>
</dbReference>
<accession>A0A176QG34</accession>
<dbReference type="SUPFAM" id="SSF55874">
    <property type="entry name" value="ATPase domain of HSP90 chaperone/DNA topoisomerase II/histidine kinase"/>
    <property type="match status" value="1"/>
</dbReference>
<dbReference type="GO" id="GO:0005524">
    <property type="term" value="F:ATP binding"/>
    <property type="evidence" value="ECO:0007669"/>
    <property type="project" value="UniProtKB-KW"/>
</dbReference>
<dbReference type="PANTHER" id="PTHR24421">
    <property type="entry name" value="NITRATE/NITRITE SENSOR PROTEIN NARX-RELATED"/>
    <property type="match status" value="1"/>
</dbReference>
<comment type="catalytic activity">
    <reaction evidence="1">
        <text>ATP + protein L-histidine = ADP + protein N-phospho-L-histidine.</text>
        <dbReference type="EC" id="2.7.13.3"/>
    </reaction>
</comment>
<evidence type="ECO:0000256" key="4">
    <source>
        <dbReference type="ARBA" id="ARBA00022679"/>
    </source>
</evidence>
<dbReference type="Pfam" id="PF13796">
    <property type="entry name" value="Sensor"/>
    <property type="match status" value="1"/>
</dbReference>
<protein>
    <recommendedName>
        <fullName evidence="2">histidine kinase</fullName>
        <ecNumber evidence="2">2.7.13.3</ecNumber>
    </recommendedName>
</protein>
<dbReference type="Gene3D" id="1.20.5.1930">
    <property type="match status" value="1"/>
</dbReference>
<evidence type="ECO:0000256" key="7">
    <source>
        <dbReference type="ARBA" id="ARBA00022840"/>
    </source>
</evidence>
<dbReference type="GO" id="GO:0016020">
    <property type="term" value="C:membrane"/>
    <property type="evidence" value="ECO:0007669"/>
    <property type="project" value="InterPro"/>
</dbReference>
<evidence type="ECO:0000256" key="5">
    <source>
        <dbReference type="ARBA" id="ARBA00022741"/>
    </source>
</evidence>